<dbReference type="Proteomes" id="UP000199262">
    <property type="component" value="Unassembled WGS sequence"/>
</dbReference>
<dbReference type="OrthoDB" id="353002at2"/>
<evidence type="ECO:0000256" key="1">
    <source>
        <dbReference type="SAM" id="SignalP"/>
    </source>
</evidence>
<accession>A0A1G4QA18</accession>
<sequence>MKIKSIYCKIVFLTLLIFISACSQDSQNKKDKDKVLNYSEGVDTLYLHSTVKVEVEFHSRSLFLDSIDFAIHDLYKVDVLENTKFFNSSTVEGIRFKNGIVSKPPAHIYYVKIVLNENKFFTIGLRIPSPIVGNLGQLEIVVRSYDLAPQGFLVYRVNHHERDDHGLLKRRYYRFVDSTIENIYGAETSSIKLKNISKHLDTEMNRTVVDNSARISKFANTVLSALQIEPDNASEIMKPYFEESVSAVVFLALAPLLDYRIEETVFQLVRTDHFSKSLQIHNYAKMMRQWEELSYCWQYIALNPDQDVRQPGKRAIRPQSPMVFMNIIKYK</sequence>
<name>A0A1G4QA18_BORJA</name>
<evidence type="ECO:0008006" key="4">
    <source>
        <dbReference type="Google" id="ProtNLM"/>
    </source>
</evidence>
<keyword evidence="3" id="KW-1185">Reference proteome</keyword>
<dbReference type="PROSITE" id="PS51257">
    <property type="entry name" value="PROKAR_LIPOPROTEIN"/>
    <property type="match status" value="1"/>
</dbReference>
<dbReference type="AlphaFoldDB" id="A0A1G4QA18"/>
<feature type="signal peptide" evidence="1">
    <location>
        <begin position="1"/>
        <end position="23"/>
    </location>
</feature>
<dbReference type="RefSeq" id="WP_091973690.1">
    <property type="nucleotide sequence ID" value="NZ_FMTE01000009.1"/>
</dbReference>
<protein>
    <recommendedName>
        <fullName evidence="4">Lipoprotein</fullName>
    </recommendedName>
</protein>
<evidence type="ECO:0000313" key="2">
    <source>
        <dbReference type="EMBL" id="SCW41436.1"/>
    </source>
</evidence>
<evidence type="ECO:0000313" key="3">
    <source>
        <dbReference type="Proteomes" id="UP000199262"/>
    </source>
</evidence>
<dbReference type="EMBL" id="FMTE01000009">
    <property type="protein sequence ID" value="SCW41436.1"/>
    <property type="molecule type" value="Genomic_DNA"/>
</dbReference>
<reference evidence="3" key="1">
    <citation type="submission" date="2016-10" db="EMBL/GenBank/DDBJ databases">
        <authorList>
            <person name="Varghese N."/>
            <person name="Submissions S."/>
        </authorList>
    </citation>
    <scope>NUCLEOTIDE SEQUENCE [LARGE SCALE GENOMIC DNA]</scope>
    <source>
        <strain evidence="3">ATCC 51557</strain>
    </source>
</reference>
<keyword evidence="1" id="KW-0732">Signal</keyword>
<proteinExistence type="predicted"/>
<gene>
    <name evidence="2" type="ORF">SAMN02983004_01010</name>
</gene>
<feature type="chain" id="PRO_5011568189" description="Lipoprotein" evidence="1">
    <location>
        <begin position="24"/>
        <end position="331"/>
    </location>
</feature>
<organism evidence="2 3">
    <name type="scientific">Borreliella japonica</name>
    <name type="common">Borrelia japonica</name>
    <dbReference type="NCBI Taxonomy" id="34095"/>
    <lineage>
        <taxon>Bacteria</taxon>
        <taxon>Pseudomonadati</taxon>
        <taxon>Spirochaetota</taxon>
        <taxon>Spirochaetia</taxon>
        <taxon>Spirochaetales</taxon>
        <taxon>Borreliaceae</taxon>
        <taxon>Borreliella</taxon>
    </lineage>
</organism>